<feature type="domain" description="Luciferase-like" evidence="2">
    <location>
        <begin position="28"/>
        <end position="222"/>
    </location>
</feature>
<reference evidence="4" key="1">
    <citation type="journal article" date="2019" name="Int. J. Syst. Evol. Microbiol.">
        <title>The Global Catalogue of Microorganisms (GCM) 10K type strain sequencing project: providing services to taxonomists for standard genome sequencing and annotation.</title>
        <authorList>
            <consortium name="The Broad Institute Genomics Platform"/>
            <consortium name="The Broad Institute Genome Sequencing Center for Infectious Disease"/>
            <person name="Wu L."/>
            <person name="Ma J."/>
        </authorList>
    </citation>
    <scope>NUCLEOTIDE SEQUENCE [LARGE SCALE GENOMIC DNA]</scope>
    <source>
        <strain evidence="4">JCM 17494</strain>
    </source>
</reference>
<dbReference type="InterPro" id="IPR051260">
    <property type="entry name" value="Diverse_substr_monoxygenases"/>
</dbReference>
<accession>A0ABP7CFZ5</accession>
<keyword evidence="4" id="KW-1185">Reference proteome</keyword>
<dbReference type="PANTHER" id="PTHR30011">
    <property type="entry name" value="ALKANESULFONATE MONOOXYGENASE-RELATED"/>
    <property type="match status" value="1"/>
</dbReference>
<dbReference type="Proteomes" id="UP001500711">
    <property type="component" value="Unassembled WGS sequence"/>
</dbReference>
<proteinExistence type="predicted"/>
<dbReference type="RefSeq" id="WP_428834296.1">
    <property type="nucleotide sequence ID" value="NZ_BAABBE010000059.1"/>
</dbReference>
<evidence type="ECO:0000313" key="3">
    <source>
        <dbReference type="EMBL" id="GAA3687288.1"/>
    </source>
</evidence>
<sequence>MELNPVKFGVSAFPTDESIAPAVLGPGLEERGLSALFLAEHTHIPVGSEVPYPGYELPREYFRTLDPFVALTAAAAATRTLLLGTGIALVTARDPIITAKEVATLDQLSGGRAVFGVGAGWILDELRNHGTDPRTRGRLMDERLRAIIALWTQEKPEFHGDFVDFDPVHSWPKPLQRPHPPIYVGGSSERTFARLAEYGSAWLPSAIPPAELGRHIDRMRQVTGTETPVVVFGPHTISRPSTPTPNSAWNGCCCTCPPCRRTRPCTPWTPWRRRARDTADPALRTQLSDRRPRPRLKGDDRRLACVTGSCDADQRGGGGGSVRARRAYLRG</sequence>
<organism evidence="3 4">
    <name type="scientific">Lentzea roselyniae</name>
    <dbReference type="NCBI Taxonomy" id="531940"/>
    <lineage>
        <taxon>Bacteria</taxon>
        <taxon>Bacillati</taxon>
        <taxon>Actinomycetota</taxon>
        <taxon>Actinomycetes</taxon>
        <taxon>Pseudonocardiales</taxon>
        <taxon>Pseudonocardiaceae</taxon>
        <taxon>Lentzea</taxon>
    </lineage>
</organism>
<feature type="compositionally biased region" description="Basic and acidic residues" evidence="1">
    <location>
        <begin position="287"/>
        <end position="299"/>
    </location>
</feature>
<comment type="caution">
    <text evidence="3">The sequence shown here is derived from an EMBL/GenBank/DDBJ whole genome shotgun (WGS) entry which is preliminary data.</text>
</comment>
<dbReference type="InterPro" id="IPR011251">
    <property type="entry name" value="Luciferase-like_dom"/>
</dbReference>
<evidence type="ECO:0000259" key="2">
    <source>
        <dbReference type="Pfam" id="PF00296"/>
    </source>
</evidence>
<dbReference type="InterPro" id="IPR036661">
    <property type="entry name" value="Luciferase-like_sf"/>
</dbReference>
<dbReference type="Gene3D" id="3.20.20.30">
    <property type="entry name" value="Luciferase-like domain"/>
    <property type="match status" value="1"/>
</dbReference>
<dbReference type="NCBIfam" id="TIGR03619">
    <property type="entry name" value="F420_Rv2161c"/>
    <property type="match status" value="1"/>
</dbReference>
<dbReference type="EMBL" id="BAABBE010000059">
    <property type="protein sequence ID" value="GAA3687288.1"/>
    <property type="molecule type" value="Genomic_DNA"/>
</dbReference>
<gene>
    <name evidence="3" type="ORF">GCM10022267_87710</name>
</gene>
<feature type="region of interest" description="Disordered" evidence="1">
    <location>
        <begin position="276"/>
        <end position="299"/>
    </location>
</feature>
<dbReference type="InterPro" id="IPR019921">
    <property type="entry name" value="Lucif-like_OxRdtase_Rv2161c"/>
</dbReference>
<name>A0ABP7CFZ5_9PSEU</name>
<dbReference type="SUPFAM" id="SSF51679">
    <property type="entry name" value="Bacterial luciferase-like"/>
    <property type="match status" value="1"/>
</dbReference>
<dbReference type="PANTHER" id="PTHR30011:SF32">
    <property type="entry name" value="CONSERVED PROTEIN"/>
    <property type="match status" value="1"/>
</dbReference>
<protein>
    <recommendedName>
        <fullName evidence="2">Luciferase-like domain-containing protein</fullName>
    </recommendedName>
</protein>
<evidence type="ECO:0000256" key="1">
    <source>
        <dbReference type="SAM" id="MobiDB-lite"/>
    </source>
</evidence>
<evidence type="ECO:0000313" key="4">
    <source>
        <dbReference type="Proteomes" id="UP001500711"/>
    </source>
</evidence>
<dbReference type="Pfam" id="PF00296">
    <property type="entry name" value="Bac_luciferase"/>
    <property type="match status" value="1"/>
</dbReference>